<dbReference type="GO" id="GO:0009279">
    <property type="term" value="C:cell outer membrane"/>
    <property type="evidence" value="ECO:0007669"/>
    <property type="project" value="UniProtKB-SubCell"/>
</dbReference>
<keyword evidence="4" id="KW-1134">Transmembrane beta strand</keyword>
<dbReference type="Pfam" id="PF02321">
    <property type="entry name" value="OEP"/>
    <property type="match status" value="2"/>
</dbReference>
<dbReference type="STRING" id="1492898.SY85_04620"/>
<dbReference type="InterPro" id="IPR003423">
    <property type="entry name" value="OMP_efflux"/>
</dbReference>
<reference evidence="11" key="1">
    <citation type="submission" date="2015-01" db="EMBL/GenBank/DDBJ databases">
        <title>Flavisolibacter sp./LCS9/ whole genome sequencing.</title>
        <authorList>
            <person name="Kim M.K."/>
            <person name="Srinivasan S."/>
            <person name="Lee J.-J."/>
        </authorList>
    </citation>
    <scope>NUCLEOTIDE SEQUENCE [LARGE SCALE GENOMIC DNA]</scope>
    <source>
        <strain evidence="11">LCS9</strain>
    </source>
</reference>
<keyword evidence="3" id="KW-0813">Transport</keyword>
<keyword evidence="6" id="KW-0472">Membrane</keyword>
<comment type="similarity">
    <text evidence="2">Belongs to the outer membrane factor (OMF) (TC 1.B.17) family.</text>
</comment>
<evidence type="ECO:0000256" key="6">
    <source>
        <dbReference type="ARBA" id="ARBA00023136"/>
    </source>
</evidence>
<evidence type="ECO:0000313" key="10">
    <source>
        <dbReference type="EMBL" id="ANE49880.1"/>
    </source>
</evidence>
<evidence type="ECO:0000256" key="1">
    <source>
        <dbReference type="ARBA" id="ARBA00004442"/>
    </source>
</evidence>
<dbReference type="Proteomes" id="UP000077177">
    <property type="component" value="Chromosome"/>
</dbReference>
<keyword evidence="8" id="KW-0175">Coiled coil</keyword>
<comment type="subcellular location">
    <subcellularLocation>
        <location evidence="1">Cell outer membrane</location>
    </subcellularLocation>
</comment>
<evidence type="ECO:0008006" key="12">
    <source>
        <dbReference type="Google" id="ProtNLM"/>
    </source>
</evidence>
<evidence type="ECO:0000256" key="9">
    <source>
        <dbReference type="SAM" id="SignalP"/>
    </source>
</evidence>
<protein>
    <recommendedName>
        <fullName evidence="12">Transporter</fullName>
    </recommendedName>
</protein>
<reference evidence="10 11" key="2">
    <citation type="journal article" date="2016" name="Int. J. Syst. Evol. Microbiol.">
        <title>Flavisolibacter tropicus sp. nov., isolated from tropical soil.</title>
        <authorList>
            <person name="Lee J.J."/>
            <person name="Kang M.S."/>
            <person name="Kim G.S."/>
            <person name="Lee C.S."/>
            <person name="Lim S."/>
            <person name="Lee J."/>
            <person name="Roh S.H."/>
            <person name="Kang H."/>
            <person name="Ha J.M."/>
            <person name="Bae S."/>
            <person name="Jung H.Y."/>
            <person name="Kim M.K."/>
        </authorList>
    </citation>
    <scope>NUCLEOTIDE SEQUENCE [LARGE SCALE GENOMIC DNA]</scope>
    <source>
        <strain evidence="10 11">LCS9</strain>
    </source>
</reference>
<feature type="signal peptide" evidence="9">
    <location>
        <begin position="1"/>
        <end position="21"/>
    </location>
</feature>
<feature type="coiled-coil region" evidence="8">
    <location>
        <begin position="366"/>
        <end position="424"/>
    </location>
</feature>
<organism evidence="10 11">
    <name type="scientific">Flavisolibacter tropicus</name>
    <dbReference type="NCBI Taxonomy" id="1492898"/>
    <lineage>
        <taxon>Bacteria</taxon>
        <taxon>Pseudomonadati</taxon>
        <taxon>Bacteroidota</taxon>
        <taxon>Chitinophagia</taxon>
        <taxon>Chitinophagales</taxon>
        <taxon>Chitinophagaceae</taxon>
        <taxon>Flavisolibacter</taxon>
    </lineage>
</organism>
<evidence type="ECO:0000256" key="8">
    <source>
        <dbReference type="SAM" id="Coils"/>
    </source>
</evidence>
<keyword evidence="5" id="KW-0812">Transmembrane</keyword>
<evidence type="ECO:0000256" key="5">
    <source>
        <dbReference type="ARBA" id="ARBA00022692"/>
    </source>
</evidence>
<name>A0A172TS73_9BACT</name>
<evidence type="ECO:0000256" key="2">
    <source>
        <dbReference type="ARBA" id="ARBA00007613"/>
    </source>
</evidence>
<proteinExistence type="inferred from homology"/>
<dbReference type="PANTHER" id="PTHR30026">
    <property type="entry name" value="OUTER MEMBRANE PROTEIN TOLC"/>
    <property type="match status" value="1"/>
</dbReference>
<dbReference type="EMBL" id="CP011390">
    <property type="protein sequence ID" value="ANE49880.1"/>
    <property type="molecule type" value="Genomic_DNA"/>
</dbReference>
<evidence type="ECO:0000256" key="7">
    <source>
        <dbReference type="ARBA" id="ARBA00023237"/>
    </source>
</evidence>
<feature type="chain" id="PRO_5008001077" description="Transporter" evidence="9">
    <location>
        <begin position="22"/>
        <end position="441"/>
    </location>
</feature>
<evidence type="ECO:0000256" key="3">
    <source>
        <dbReference type="ARBA" id="ARBA00022448"/>
    </source>
</evidence>
<gene>
    <name evidence="10" type="ORF">SY85_04620</name>
</gene>
<dbReference type="OrthoDB" id="9771205at2"/>
<keyword evidence="11" id="KW-1185">Reference proteome</keyword>
<dbReference type="RefSeq" id="WP_066402024.1">
    <property type="nucleotide sequence ID" value="NZ_CP011390.1"/>
</dbReference>
<dbReference type="Gene3D" id="1.20.1600.10">
    <property type="entry name" value="Outer membrane efflux proteins (OEP)"/>
    <property type="match status" value="1"/>
</dbReference>
<dbReference type="GO" id="GO:0015562">
    <property type="term" value="F:efflux transmembrane transporter activity"/>
    <property type="evidence" value="ECO:0007669"/>
    <property type="project" value="InterPro"/>
</dbReference>
<dbReference type="AlphaFoldDB" id="A0A172TS73"/>
<dbReference type="GO" id="GO:0015288">
    <property type="term" value="F:porin activity"/>
    <property type="evidence" value="ECO:0007669"/>
    <property type="project" value="TreeGrafter"/>
</dbReference>
<evidence type="ECO:0000256" key="4">
    <source>
        <dbReference type="ARBA" id="ARBA00022452"/>
    </source>
</evidence>
<dbReference type="PANTHER" id="PTHR30026:SF20">
    <property type="entry name" value="OUTER MEMBRANE PROTEIN TOLC"/>
    <property type="match status" value="1"/>
</dbReference>
<dbReference type="KEGG" id="fla:SY85_04620"/>
<dbReference type="InterPro" id="IPR051906">
    <property type="entry name" value="TolC-like"/>
</dbReference>
<accession>A0A172TS73</accession>
<dbReference type="GO" id="GO:1990281">
    <property type="term" value="C:efflux pump complex"/>
    <property type="evidence" value="ECO:0007669"/>
    <property type="project" value="TreeGrafter"/>
</dbReference>
<dbReference type="SUPFAM" id="SSF56954">
    <property type="entry name" value="Outer membrane efflux proteins (OEP)"/>
    <property type="match status" value="1"/>
</dbReference>
<keyword evidence="7" id="KW-0998">Cell outer membrane</keyword>
<sequence length="441" mass="50099">MKLKYSVFGLGLMLVSVLTQAQTRLLTLEEAVATSLKNNYDIQLSRNDSTLAALNNSYANYAFLPRLNAGGAYIHNATNQRQELASGAKRGGDVKSNNLQASLNLDWTLFDGFKMFITKKRLGELVELGEIQIKAQVVTTVADVMRVYYDIVRQEQLQRAMDEQMQLSEERLKIAQYKFDIGTGAKPDVLQAQIDMNAQRSALLTQQSNIGNLKEQLNNLLAQPLNTQFSVADTTIAFNTHLTLDSVQTGLTASNPDLLLAKQNLVLADLTLQQRRAERFPTIEFNSAYNFNRTRNQTVVNEITQPLLNQNKGLNYGVTATIPLFNGLENRRLTKAAQLDIDYQRLQYDRNLAQLNTNIVTSYRNYDLYKRTLALEEENIKLVRENLFIARERYRLGISTFIEMREAQINLAEATNRLIQARFNTKVSEIELMRLKGDIIK</sequence>
<evidence type="ECO:0000313" key="11">
    <source>
        <dbReference type="Proteomes" id="UP000077177"/>
    </source>
</evidence>
<keyword evidence="9" id="KW-0732">Signal</keyword>